<feature type="region of interest" description="Disordered" evidence="3">
    <location>
        <begin position="867"/>
        <end position="901"/>
    </location>
</feature>
<accession>A0AAE7RGT1</accession>
<geneLocation type="plasmid" evidence="6 7">
    <name>pW2_73_5</name>
</geneLocation>
<dbReference type="EMBL" id="CP049212">
    <property type="protein sequence ID" value="QTG03904.1"/>
    <property type="molecule type" value="Genomic_DNA"/>
</dbReference>
<organism evidence="6 7">
    <name type="scientific">Agrobacterium rubi</name>
    <dbReference type="NCBI Taxonomy" id="28099"/>
    <lineage>
        <taxon>Bacteria</taxon>
        <taxon>Pseudomonadati</taxon>
        <taxon>Pseudomonadota</taxon>
        <taxon>Alphaproteobacteria</taxon>
        <taxon>Hyphomicrobiales</taxon>
        <taxon>Rhizobiaceae</taxon>
        <taxon>Rhizobium/Agrobacterium group</taxon>
        <taxon>Agrobacterium</taxon>
    </lineage>
</organism>
<dbReference type="KEGG" id="arui:G6M88_26005"/>
<keyword evidence="8" id="KW-1185">Reference proteome</keyword>
<dbReference type="PANTHER" id="PTHR47642:SF5">
    <property type="entry name" value="ATP-DEPENDENT DNA HELICASE"/>
    <property type="match status" value="1"/>
</dbReference>
<feature type="compositionally biased region" description="Basic and acidic residues" evidence="3">
    <location>
        <begin position="919"/>
        <end position="928"/>
    </location>
</feature>
<evidence type="ECO:0000256" key="3">
    <source>
        <dbReference type="SAM" id="MobiDB-lite"/>
    </source>
</evidence>
<dbReference type="RefSeq" id="WP_083212604.1">
    <property type="nucleotide sequence ID" value="NZ_JAAMCN010000026.1"/>
</dbReference>
<dbReference type="SUPFAM" id="SSF52540">
    <property type="entry name" value="P-loop containing nucleoside triphosphate hydrolases"/>
    <property type="match status" value="2"/>
</dbReference>
<evidence type="ECO:0000259" key="4">
    <source>
        <dbReference type="Pfam" id="PF03389"/>
    </source>
</evidence>
<dbReference type="InterPro" id="IPR027417">
    <property type="entry name" value="P-loop_NTPase"/>
</dbReference>
<evidence type="ECO:0000256" key="2">
    <source>
        <dbReference type="ARBA" id="ARBA00022971"/>
    </source>
</evidence>
<dbReference type="CDD" id="cd18809">
    <property type="entry name" value="SF1_C_RecD"/>
    <property type="match status" value="1"/>
</dbReference>
<keyword evidence="6" id="KW-0614">Plasmid</keyword>
<dbReference type="NCBIfam" id="TIGR02768">
    <property type="entry name" value="TraA_Ti"/>
    <property type="match status" value="1"/>
</dbReference>
<name>A0AAE7RGT1_9HYPH</name>
<feature type="region of interest" description="Disordered" evidence="3">
    <location>
        <begin position="919"/>
        <end position="1007"/>
    </location>
</feature>
<feature type="domain" description="MobA/MobL protein" evidence="4">
    <location>
        <begin position="17"/>
        <end position="229"/>
    </location>
</feature>
<evidence type="ECO:0000313" key="8">
    <source>
        <dbReference type="Proteomes" id="UP000822331"/>
    </source>
</evidence>
<dbReference type="Gene3D" id="3.30.930.30">
    <property type="match status" value="1"/>
</dbReference>
<dbReference type="Gene3D" id="3.40.50.300">
    <property type="entry name" value="P-loop containing nucleotide triphosphate hydrolases"/>
    <property type="match status" value="2"/>
</dbReference>
<dbReference type="PANTHER" id="PTHR47642">
    <property type="entry name" value="ATP-DEPENDENT DNA HELICASE"/>
    <property type="match status" value="1"/>
</dbReference>
<reference evidence="6" key="2">
    <citation type="submission" date="2020-02" db="EMBL/GenBank/DDBJ databases">
        <title>Unexpected conservation and global transmission of agrobacterial virulence plasmids.</title>
        <authorList>
            <person name="Weisberg A.J."/>
            <person name="Davis E.W. II"/>
            <person name="Tabima J.R."/>
            <person name="Belcher M.S."/>
            <person name="Miller M."/>
            <person name="Kuo C.-H."/>
            <person name="Loper J.E."/>
            <person name="Grunwald N.J."/>
            <person name="Putnam M.L."/>
            <person name="Chang J.H."/>
        </authorList>
    </citation>
    <scope>NUCLEOTIDE SEQUENCE</scope>
    <source>
        <strain evidence="6">W2/73</strain>
        <plasmid evidence="6">pW2_73_5</plasmid>
    </source>
</reference>
<gene>
    <name evidence="6" type="primary">traA</name>
    <name evidence="5" type="ORF">G6L72_22260</name>
    <name evidence="6" type="ORF">G6M88_26005</name>
</gene>
<feature type="compositionally biased region" description="Basic and acidic residues" evidence="3">
    <location>
        <begin position="951"/>
        <end position="967"/>
    </location>
</feature>
<evidence type="ECO:0000313" key="7">
    <source>
        <dbReference type="Proteomes" id="UP000663912"/>
    </source>
</evidence>
<dbReference type="InterPro" id="IPR051055">
    <property type="entry name" value="PIF1_helicase"/>
</dbReference>
<dbReference type="Proteomes" id="UP000663912">
    <property type="component" value="Plasmid pW2_73_5"/>
</dbReference>
<keyword evidence="2" id="KW-0184">Conjugation</keyword>
<comment type="similarity">
    <text evidence="1">Belongs to the MobA/MobL family.</text>
</comment>
<dbReference type="Proteomes" id="UP000822331">
    <property type="component" value="Unassembled WGS sequence"/>
</dbReference>
<dbReference type="EMBL" id="JAAMCP010000013">
    <property type="protein sequence ID" value="NTF39430.1"/>
    <property type="molecule type" value="Genomic_DNA"/>
</dbReference>
<proteinExistence type="inferred from homology"/>
<evidence type="ECO:0000313" key="6">
    <source>
        <dbReference type="EMBL" id="QTG03904.1"/>
    </source>
</evidence>
<dbReference type="Gene3D" id="2.30.30.940">
    <property type="match status" value="1"/>
</dbReference>
<protein>
    <submittedName>
        <fullName evidence="6">Ti-type conjugative transfer relaxase TraA</fullName>
    </submittedName>
</protein>
<sequence>MAIYHCAMKVVSRKTGRSSVAAAAYRSGMSLHNDKEGQTYDFSRRSGVVHAEIVIPKGSGAEWAYDRNALWNAVEAKENRKDSRVAREFEIALPHELDENEREELARTFSQELADKFGAAVDFAIHKPDPLGSEKNFHAHVLMTTRKVTAGGLNEKTLIELKNAVLLSKELPTTFLQMKEVRLAWELVANEALERAGIDARIDHRSHVERGLELAPTRHVGVHATAVQRQGGVIERERMDADTVRLNAEIVQEKPEQIIALVSGQQSVFTREDLARTLHRYVHDDNDAFQAAFARIMASTELVALRSDKADGIQRFTTREMFDLEAGMVATAERLEGDRSHVVSPDHIARAIHIEDQKIKASVAEASAVKVARGEMTEDQRVAAIAAARLTDEQRRAIEHVTSGSRIAQVVGVAGAGKSTMLAAARRAWEAQGYRVHGAALSGKATFGLQESSGIESRTLASWAQRWDRERDLIGRGDVFVIDEAAMIGSRQMNRFIKEVEARGAKIVLVGDHEQLQSIGAGAAFRAIGARIGFAVLKEVRRQREVWQAKATLAFAEKLTTEALRAYRNHGDIVMEATRETTRSRIVADYLADRSERPEASRVILSHQRADVAAMNAEVRSMLQERGELARGAEAGERVFQTDAGKRAFAAGDRMVFLENNKALGVMNGTLGTVERVAGNRISVALDSGNRIEVPADQYTAFDHGYATTIHKSQGDTVDRAFVLASKGMDRHLTYVAMTRHRDGAKLYAAIEDFDRGGGRLVAHGRAPFENQPGKRESYFVTLADEKGQRHTVWGVDLERVMKDAAPEIGDRIALEVTGQEAVTLPGGTTVHRNTWATISADDLAYKQLERQLSRDGSKEISLDYMPMTREEREEAKVEKERPAPEEDAITAPPPRLDPHARGIDREAFFAARDKGIAKREARFDSPEARSLAPSSPEKTHPTVPAAPRPEAQEKPADRAAEYEAVKPKGMRVIGNRRAAVDEAQQRKDAQRAANEFKKDSGERFDR</sequence>
<dbReference type="AlphaFoldDB" id="A0AAE7RGT1"/>
<evidence type="ECO:0000313" key="5">
    <source>
        <dbReference type="EMBL" id="NTF39430.1"/>
    </source>
</evidence>
<dbReference type="InterPro" id="IPR005053">
    <property type="entry name" value="MobA_MobL"/>
</dbReference>
<reference evidence="5 8" key="1">
    <citation type="journal article" date="2020" name="Science">
        <title>Unexpected conservation and global transmission of agrobacterial virulence plasmids.</title>
        <authorList>
            <person name="Weisberg A.J."/>
            <person name="Davis E.W. 2nd"/>
            <person name="Tabima J."/>
            <person name="Belcher M.S."/>
            <person name="Miller M."/>
            <person name="Kuo C.H."/>
            <person name="Loper J.E."/>
            <person name="Grunwald N.J."/>
            <person name="Putnam M.L."/>
            <person name="Chang J.H."/>
        </authorList>
    </citation>
    <scope>NUCLEOTIDE SEQUENCE [LARGE SCALE GENOMIC DNA]</scope>
    <source>
        <strain evidence="5 8">A19/93</strain>
    </source>
</reference>
<dbReference type="CDD" id="cd17933">
    <property type="entry name" value="DEXSc_RecD-like"/>
    <property type="match status" value="1"/>
</dbReference>
<evidence type="ECO:0000256" key="1">
    <source>
        <dbReference type="ARBA" id="ARBA00010873"/>
    </source>
</evidence>
<dbReference type="Pfam" id="PF13604">
    <property type="entry name" value="AAA_30"/>
    <property type="match status" value="1"/>
</dbReference>
<feature type="compositionally biased region" description="Basic and acidic residues" evidence="3">
    <location>
        <begin position="979"/>
        <end position="1007"/>
    </location>
</feature>
<feature type="compositionally biased region" description="Basic and acidic residues" evidence="3">
    <location>
        <begin position="869"/>
        <end position="885"/>
    </location>
</feature>
<dbReference type="InterPro" id="IPR014136">
    <property type="entry name" value="TraA_Ti"/>
</dbReference>
<dbReference type="NCBIfam" id="NF041496">
    <property type="entry name" value="MobQ"/>
    <property type="match status" value="1"/>
</dbReference>
<dbReference type="Pfam" id="PF03389">
    <property type="entry name" value="MobA_MobL"/>
    <property type="match status" value="1"/>
</dbReference>